<evidence type="ECO:0000313" key="9">
    <source>
        <dbReference type="EMBL" id="KAK3049783.1"/>
    </source>
</evidence>
<proteinExistence type="inferred from homology"/>
<keyword evidence="9" id="KW-0378">Hydrolase</keyword>
<dbReference type="Proteomes" id="UP001271007">
    <property type="component" value="Unassembled WGS sequence"/>
</dbReference>
<dbReference type="SUPFAM" id="SSF52949">
    <property type="entry name" value="Macro domain-like"/>
    <property type="match status" value="1"/>
</dbReference>
<dbReference type="InterPro" id="IPR050892">
    <property type="entry name" value="ADP-ribose_metab_enzymes"/>
</dbReference>
<comment type="similarity">
    <text evidence="2">Belongs to the POA1 family.</text>
</comment>
<dbReference type="EMBL" id="JAWDJX010000037">
    <property type="protein sequence ID" value="KAK3049783.1"/>
    <property type="molecule type" value="Genomic_DNA"/>
</dbReference>
<accession>A0AAJ0G5Y6</accession>
<evidence type="ECO:0000256" key="7">
    <source>
        <dbReference type="SAM" id="MobiDB-lite"/>
    </source>
</evidence>
<dbReference type="GO" id="GO:0140291">
    <property type="term" value="P:peptidyl-glutamate ADP-deribosylation"/>
    <property type="evidence" value="ECO:0007669"/>
    <property type="project" value="TreeGrafter"/>
</dbReference>
<dbReference type="PANTHER" id="PTHR12521">
    <property type="entry name" value="PROTEIN C6ORF130"/>
    <property type="match status" value="1"/>
</dbReference>
<reference evidence="9" key="1">
    <citation type="submission" date="2023-04" db="EMBL/GenBank/DDBJ databases">
        <title>Black Yeasts Isolated from many extreme environments.</title>
        <authorList>
            <person name="Coleine C."/>
            <person name="Stajich J.E."/>
            <person name="Selbmann L."/>
        </authorList>
    </citation>
    <scope>NUCLEOTIDE SEQUENCE</scope>
    <source>
        <strain evidence="9">CCFEE 5312</strain>
    </source>
</reference>
<keyword evidence="5" id="KW-0904">Protein phosphatase</keyword>
<protein>
    <recommendedName>
        <fullName evidence="4">ADP-ribose 1''-phosphate phosphatase</fullName>
        <ecNumber evidence="3">3.1.3.84</ecNumber>
    </recommendedName>
</protein>
<evidence type="ECO:0000256" key="6">
    <source>
        <dbReference type="ARBA" id="ARBA00034427"/>
    </source>
</evidence>
<comment type="caution">
    <text evidence="9">The sequence shown here is derived from an EMBL/GenBank/DDBJ whole genome shotgun (WGS) entry which is preliminary data.</text>
</comment>
<dbReference type="AlphaFoldDB" id="A0AAJ0G5Y6"/>
<feature type="region of interest" description="Disordered" evidence="7">
    <location>
        <begin position="1"/>
        <end position="86"/>
    </location>
</feature>
<dbReference type="EC" id="3.1.3.84" evidence="3"/>
<keyword evidence="10" id="KW-1185">Reference proteome</keyword>
<feature type="compositionally biased region" description="Low complexity" evidence="7">
    <location>
        <begin position="51"/>
        <end position="68"/>
    </location>
</feature>
<feature type="region of interest" description="Disordered" evidence="7">
    <location>
        <begin position="169"/>
        <end position="191"/>
    </location>
</feature>
<dbReference type="PROSITE" id="PS51154">
    <property type="entry name" value="MACRO"/>
    <property type="match status" value="1"/>
</dbReference>
<evidence type="ECO:0000256" key="3">
    <source>
        <dbReference type="ARBA" id="ARBA00012983"/>
    </source>
</evidence>
<comment type="catalytic activity">
    <reaction evidence="6">
        <text>ADP-alpha-D-ribose 1''-phosphate + H2O = ADP-D-ribose + phosphate</text>
        <dbReference type="Rhea" id="RHEA:25029"/>
        <dbReference type="ChEBI" id="CHEBI:15377"/>
        <dbReference type="ChEBI" id="CHEBI:43474"/>
        <dbReference type="ChEBI" id="CHEBI:57967"/>
        <dbReference type="ChEBI" id="CHEBI:58753"/>
        <dbReference type="EC" id="3.1.3.84"/>
    </reaction>
</comment>
<feature type="compositionally biased region" description="Acidic residues" evidence="7">
    <location>
        <begin position="176"/>
        <end position="191"/>
    </location>
</feature>
<evidence type="ECO:0000256" key="5">
    <source>
        <dbReference type="ARBA" id="ARBA00022912"/>
    </source>
</evidence>
<sequence>MSSNTSNTSRKRSADEDTTTQPTIMDAFKKKRPNGNTTTTTTAKPRPQQRSTTASSSKPAAAPDESSPYFSKAETVEQSTNPLTATGTTSTTLQIIESTGDIFSAPINTLLIHACNCQASWAAGIAKAFKQNCPEAFPKYAAYCKKWTPDQLFGTAFLIAPSDDAFSAATTKETADGDDEGFAEADDDDEPGDPATHFVGCLFTSHHYGKRKDSPTKILAATKPAMEDLLRKVQEWNESVDEGKRIKEVRMCKINSGLFNVPWEKTRQVLEGIEVGKSGVEVVKVVSLEE</sequence>
<feature type="domain" description="Macro" evidence="8">
    <location>
        <begin position="82"/>
        <end position="290"/>
    </location>
</feature>
<evidence type="ECO:0000256" key="2">
    <source>
        <dbReference type="ARBA" id="ARBA00006575"/>
    </source>
</evidence>
<comment type="function">
    <text evidence="1">Highly specific phosphatase involved in the metabolism of ADP-ribose 1''-phosphate (Appr1p) which is produced as a consequence of tRNA splicing.</text>
</comment>
<name>A0AAJ0G5Y6_9PEZI</name>
<dbReference type="PANTHER" id="PTHR12521:SF0">
    <property type="entry name" value="ADP-RIBOSE GLYCOHYDROLASE OARD1"/>
    <property type="match status" value="1"/>
</dbReference>
<dbReference type="InterPro" id="IPR002589">
    <property type="entry name" value="Macro_dom"/>
</dbReference>
<gene>
    <name evidence="9" type="primary">POA1</name>
    <name evidence="9" type="ORF">LTR09_008959</name>
</gene>
<dbReference type="GO" id="GO:0004721">
    <property type="term" value="F:phosphoprotein phosphatase activity"/>
    <property type="evidence" value="ECO:0007669"/>
    <property type="project" value="UniProtKB-KW"/>
</dbReference>
<evidence type="ECO:0000313" key="10">
    <source>
        <dbReference type="Proteomes" id="UP001271007"/>
    </source>
</evidence>
<dbReference type="Gene3D" id="3.40.220.10">
    <property type="entry name" value="Leucine Aminopeptidase, subunit E, domain 1"/>
    <property type="match status" value="1"/>
</dbReference>
<dbReference type="CDD" id="cd02901">
    <property type="entry name" value="Macro_Poa1p-like"/>
    <property type="match status" value="1"/>
</dbReference>
<evidence type="ECO:0000256" key="1">
    <source>
        <dbReference type="ARBA" id="ARBA00002432"/>
    </source>
</evidence>
<organism evidence="9 10">
    <name type="scientific">Extremus antarcticus</name>
    <dbReference type="NCBI Taxonomy" id="702011"/>
    <lineage>
        <taxon>Eukaryota</taxon>
        <taxon>Fungi</taxon>
        <taxon>Dikarya</taxon>
        <taxon>Ascomycota</taxon>
        <taxon>Pezizomycotina</taxon>
        <taxon>Dothideomycetes</taxon>
        <taxon>Dothideomycetidae</taxon>
        <taxon>Mycosphaerellales</taxon>
        <taxon>Extremaceae</taxon>
        <taxon>Extremus</taxon>
    </lineage>
</organism>
<evidence type="ECO:0000259" key="8">
    <source>
        <dbReference type="PROSITE" id="PS51154"/>
    </source>
</evidence>
<dbReference type="InterPro" id="IPR043472">
    <property type="entry name" value="Macro_dom-like"/>
</dbReference>
<dbReference type="Pfam" id="PF01661">
    <property type="entry name" value="Macro"/>
    <property type="match status" value="1"/>
</dbReference>
<evidence type="ECO:0000256" key="4">
    <source>
        <dbReference type="ARBA" id="ARBA00019744"/>
    </source>
</evidence>